<feature type="compositionally biased region" description="Basic and acidic residues" evidence="6">
    <location>
        <begin position="365"/>
        <end position="387"/>
    </location>
</feature>
<keyword evidence="4 7" id="KW-0472">Membrane</keyword>
<comment type="similarity">
    <text evidence="5">Belongs to the SAT4 family.</text>
</comment>
<keyword evidence="2 7" id="KW-0812">Transmembrane</keyword>
<accession>A0AAD6IPK6</accession>
<evidence type="ECO:0000256" key="4">
    <source>
        <dbReference type="ARBA" id="ARBA00023136"/>
    </source>
</evidence>
<feature type="transmembrane region" description="Helical" evidence="7">
    <location>
        <begin position="64"/>
        <end position="88"/>
    </location>
</feature>
<feature type="transmembrane region" description="Helical" evidence="7">
    <location>
        <begin position="33"/>
        <end position="52"/>
    </location>
</feature>
<dbReference type="GO" id="GO:0016020">
    <property type="term" value="C:membrane"/>
    <property type="evidence" value="ECO:0007669"/>
    <property type="project" value="UniProtKB-SubCell"/>
</dbReference>
<keyword evidence="10" id="KW-1185">Reference proteome</keyword>
<evidence type="ECO:0000256" key="5">
    <source>
        <dbReference type="ARBA" id="ARBA00038359"/>
    </source>
</evidence>
<evidence type="ECO:0000259" key="8">
    <source>
        <dbReference type="Pfam" id="PF20684"/>
    </source>
</evidence>
<evidence type="ECO:0000256" key="1">
    <source>
        <dbReference type="ARBA" id="ARBA00004141"/>
    </source>
</evidence>
<protein>
    <recommendedName>
        <fullName evidence="8">Rhodopsin domain-containing protein</fullName>
    </recommendedName>
</protein>
<dbReference type="PANTHER" id="PTHR33048">
    <property type="entry name" value="PTH11-LIKE INTEGRAL MEMBRANE PROTEIN (AFU_ORTHOLOGUE AFUA_5G11245)"/>
    <property type="match status" value="1"/>
</dbReference>
<evidence type="ECO:0000313" key="10">
    <source>
        <dbReference type="Proteomes" id="UP001221413"/>
    </source>
</evidence>
<sequence>MSVAGPTGAEAFAHIIALLDLEDTRSNQSSIRVTNIIFMVFIVVALLLRVYSKMSVSRNLQSDDYCAILGTIFALALSAVSLNMLTYGYGNHLWQLGQMDTLINRLQLMVKSLIACNILQAFSLSLAKTSIIILYNRIFHAHTWLCHATQAILAICWIMCLLTLFLSVFQCRPIRAAWDFGSFDRTGTTCINIQAYIYAVIAVNIFTDVMLVFLPIVPIARLRLPWKKKIAVCLLFLVGFFSCMASVVRMYSLRGLRDLDISFTSNSSLLWSIIETDVALLCASCPAIRFTFKTRSPIGMWLRQLCGGKRDADGESEKYTQGSDPTPSSRRESGGIAKRKYNSVVDPASSEPHPYEAEFQDIQLDDIREEAGDNCERGEEGPREERD</sequence>
<dbReference type="PANTHER" id="PTHR33048:SF47">
    <property type="entry name" value="INTEGRAL MEMBRANE PROTEIN-RELATED"/>
    <property type="match status" value="1"/>
</dbReference>
<feature type="transmembrane region" description="Helical" evidence="7">
    <location>
        <begin position="108"/>
        <end position="127"/>
    </location>
</feature>
<comment type="subcellular location">
    <subcellularLocation>
        <location evidence="1">Membrane</location>
        <topology evidence="1">Multi-pass membrane protein</topology>
    </subcellularLocation>
</comment>
<feature type="domain" description="Rhodopsin" evidence="8">
    <location>
        <begin position="48"/>
        <end position="293"/>
    </location>
</feature>
<organism evidence="9 10">
    <name type="scientific">Drechslerella dactyloides</name>
    <name type="common">Nematode-trapping fungus</name>
    <name type="synonym">Arthrobotrys dactyloides</name>
    <dbReference type="NCBI Taxonomy" id="74499"/>
    <lineage>
        <taxon>Eukaryota</taxon>
        <taxon>Fungi</taxon>
        <taxon>Dikarya</taxon>
        <taxon>Ascomycota</taxon>
        <taxon>Pezizomycotina</taxon>
        <taxon>Orbiliomycetes</taxon>
        <taxon>Orbiliales</taxon>
        <taxon>Orbiliaceae</taxon>
        <taxon>Drechslerella</taxon>
    </lineage>
</organism>
<feature type="compositionally biased region" description="Polar residues" evidence="6">
    <location>
        <begin position="319"/>
        <end position="328"/>
    </location>
</feature>
<dbReference type="InterPro" id="IPR052337">
    <property type="entry name" value="SAT4-like"/>
</dbReference>
<gene>
    <name evidence="9" type="ORF">Dda_9298</name>
</gene>
<evidence type="ECO:0000256" key="2">
    <source>
        <dbReference type="ARBA" id="ARBA00022692"/>
    </source>
</evidence>
<feature type="transmembrane region" description="Helical" evidence="7">
    <location>
        <begin position="195"/>
        <end position="218"/>
    </location>
</feature>
<dbReference type="EMBL" id="JAQGDS010000016">
    <property type="protein sequence ID" value="KAJ6256004.1"/>
    <property type="molecule type" value="Genomic_DNA"/>
</dbReference>
<dbReference type="Proteomes" id="UP001221413">
    <property type="component" value="Unassembled WGS sequence"/>
</dbReference>
<name>A0AAD6IPK6_DREDA</name>
<evidence type="ECO:0000313" key="9">
    <source>
        <dbReference type="EMBL" id="KAJ6256004.1"/>
    </source>
</evidence>
<feature type="transmembrane region" description="Helical" evidence="7">
    <location>
        <begin position="230"/>
        <end position="248"/>
    </location>
</feature>
<comment type="caution">
    <text evidence="9">The sequence shown here is derived from an EMBL/GenBank/DDBJ whole genome shotgun (WGS) entry which is preliminary data.</text>
</comment>
<proteinExistence type="inferred from homology"/>
<keyword evidence="3 7" id="KW-1133">Transmembrane helix</keyword>
<evidence type="ECO:0000256" key="6">
    <source>
        <dbReference type="SAM" id="MobiDB-lite"/>
    </source>
</evidence>
<dbReference type="InterPro" id="IPR049326">
    <property type="entry name" value="Rhodopsin_dom_fungi"/>
</dbReference>
<evidence type="ECO:0000256" key="3">
    <source>
        <dbReference type="ARBA" id="ARBA00022989"/>
    </source>
</evidence>
<dbReference type="Pfam" id="PF20684">
    <property type="entry name" value="Fung_rhodopsin"/>
    <property type="match status" value="1"/>
</dbReference>
<feature type="region of interest" description="Disordered" evidence="6">
    <location>
        <begin position="310"/>
        <end position="387"/>
    </location>
</feature>
<feature type="transmembrane region" description="Helical" evidence="7">
    <location>
        <begin position="148"/>
        <end position="169"/>
    </location>
</feature>
<reference evidence="9" key="1">
    <citation type="submission" date="2023-01" db="EMBL/GenBank/DDBJ databases">
        <title>The chitinases involved in constricting ring structure development in the nematode-trapping fungus Drechslerella dactyloides.</title>
        <authorList>
            <person name="Wang R."/>
            <person name="Zhang L."/>
            <person name="Tang P."/>
            <person name="Li S."/>
            <person name="Liang L."/>
        </authorList>
    </citation>
    <scope>NUCLEOTIDE SEQUENCE</scope>
    <source>
        <strain evidence="9">YMF1.00031</strain>
    </source>
</reference>
<dbReference type="AlphaFoldDB" id="A0AAD6IPK6"/>
<evidence type="ECO:0000256" key="7">
    <source>
        <dbReference type="SAM" id="Phobius"/>
    </source>
</evidence>